<dbReference type="KEGG" id="ksn:43589562"/>
<dbReference type="PANTHER" id="PTHR28360:SF1">
    <property type="entry name" value="DYNACTIN SUBUNIT 3"/>
    <property type="match status" value="1"/>
</dbReference>
<evidence type="ECO:0000256" key="1">
    <source>
        <dbReference type="SAM" id="Coils"/>
    </source>
</evidence>
<sequence>MAQSPLLPLDLRIRTIEAQLFGVPNSISETPSHSTSTVGKPATRRLRDVQESLERLGSSSEGIKRLIDGYNQYLPLLTLPTASNPSAQNDDPSVTPSTQSQSIREEDLLPDSVKLAMILEAAGDITTAERDLREVEILKGRGVEGSGDLEELIPLRGELVKAMQESTKQGTELDKARNEVGHLLMRYNEFTDTASELFLDLHHQLEALEEGVAKLERKKRKEIASRY</sequence>
<organism evidence="3 4">
    <name type="scientific">Kwoniella shandongensis</name>
    <dbReference type="NCBI Taxonomy" id="1734106"/>
    <lineage>
        <taxon>Eukaryota</taxon>
        <taxon>Fungi</taxon>
        <taxon>Dikarya</taxon>
        <taxon>Basidiomycota</taxon>
        <taxon>Agaricomycotina</taxon>
        <taxon>Tremellomycetes</taxon>
        <taxon>Tremellales</taxon>
        <taxon>Cryptococcaceae</taxon>
        <taxon>Kwoniella</taxon>
    </lineage>
</organism>
<gene>
    <name evidence="3" type="ORF">CI109_104340</name>
</gene>
<dbReference type="Pfam" id="PF07426">
    <property type="entry name" value="Dynactin_p22"/>
    <property type="match status" value="1"/>
</dbReference>
<feature type="compositionally biased region" description="Polar residues" evidence="2">
    <location>
        <begin position="81"/>
        <end position="102"/>
    </location>
</feature>
<evidence type="ECO:0000313" key="4">
    <source>
        <dbReference type="Proteomes" id="UP000322225"/>
    </source>
</evidence>
<dbReference type="PANTHER" id="PTHR28360">
    <property type="entry name" value="DYNACTIN SUBUNIT 3"/>
    <property type="match status" value="1"/>
</dbReference>
<dbReference type="GO" id="GO:0061640">
    <property type="term" value="P:cytoskeleton-dependent cytokinesis"/>
    <property type="evidence" value="ECO:0007669"/>
    <property type="project" value="InterPro"/>
</dbReference>
<dbReference type="Proteomes" id="UP000322225">
    <property type="component" value="Chromosome 7"/>
</dbReference>
<dbReference type="GO" id="GO:0005869">
    <property type="term" value="C:dynactin complex"/>
    <property type="evidence" value="ECO:0007669"/>
    <property type="project" value="InterPro"/>
</dbReference>
<feature type="region of interest" description="Disordered" evidence="2">
    <location>
        <begin position="81"/>
        <end position="105"/>
    </location>
</feature>
<evidence type="ECO:0000256" key="2">
    <source>
        <dbReference type="SAM" id="MobiDB-lite"/>
    </source>
</evidence>
<dbReference type="RefSeq" id="XP_031860375.1">
    <property type="nucleotide sequence ID" value="XM_032005414.1"/>
</dbReference>
<dbReference type="AlphaFoldDB" id="A0A5M6BX31"/>
<dbReference type="GeneID" id="43589562"/>
<dbReference type="OrthoDB" id="16729at2759"/>
<evidence type="ECO:0000313" key="3">
    <source>
        <dbReference type="EMBL" id="WWD19872.1"/>
    </source>
</evidence>
<dbReference type="EMBL" id="CP144057">
    <property type="protein sequence ID" value="WWD19872.1"/>
    <property type="molecule type" value="Genomic_DNA"/>
</dbReference>
<dbReference type="InterPro" id="IPR009991">
    <property type="entry name" value="DCTN3"/>
</dbReference>
<reference evidence="3" key="2">
    <citation type="submission" date="2024-01" db="EMBL/GenBank/DDBJ databases">
        <title>Comparative genomics of Cryptococcus and Kwoniella reveals pathogenesis evolution and contrasting modes of karyotype evolution via chromosome fusion or intercentromeric recombination.</title>
        <authorList>
            <person name="Coelho M.A."/>
            <person name="David-Palma M."/>
            <person name="Shea T."/>
            <person name="Bowers K."/>
            <person name="McGinley-Smith S."/>
            <person name="Mohammad A.W."/>
            <person name="Gnirke A."/>
            <person name="Yurkov A.M."/>
            <person name="Nowrousian M."/>
            <person name="Sun S."/>
            <person name="Cuomo C.A."/>
            <person name="Heitman J."/>
        </authorList>
    </citation>
    <scope>NUCLEOTIDE SEQUENCE</scope>
    <source>
        <strain evidence="3">CBS 12478</strain>
    </source>
</reference>
<protein>
    <submittedName>
        <fullName evidence="3">Uncharacterized protein</fullName>
    </submittedName>
</protein>
<keyword evidence="4" id="KW-1185">Reference proteome</keyword>
<accession>A0A5M6BX31</accession>
<keyword evidence="1" id="KW-0175">Coiled coil</keyword>
<name>A0A5M6BX31_9TREE</name>
<reference evidence="3" key="1">
    <citation type="submission" date="2017-08" db="EMBL/GenBank/DDBJ databases">
        <authorList>
            <person name="Cuomo C."/>
            <person name="Billmyre B."/>
            <person name="Heitman J."/>
        </authorList>
    </citation>
    <scope>NUCLEOTIDE SEQUENCE</scope>
    <source>
        <strain evidence="3">CBS 12478</strain>
    </source>
</reference>
<feature type="coiled-coil region" evidence="1">
    <location>
        <begin position="198"/>
        <end position="225"/>
    </location>
</feature>
<proteinExistence type="predicted"/>